<evidence type="ECO:0000256" key="1">
    <source>
        <dbReference type="SAM" id="Phobius"/>
    </source>
</evidence>
<protein>
    <submittedName>
        <fullName evidence="2">Uncharacterized protein</fullName>
    </submittedName>
</protein>
<proteinExistence type="predicted"/>
<accession>A0A1H4TGS7</accession>
<name>A0A1H4TGS7_9MICO</name>
<dbReference type="EMBL" id="FNRY01000002">
    <property type="protein sequence ID" value="SEC55331.1"/>
    <property type="molecule type" value="Genomic_DNA"/>
</dbReference>
<dbReference type="Proteomes" id="UP000199183">
    <property type="component" value="Unassembled WGS sequence"/>
</dbReference>
<dbReference type="RefSeq" id="WP_091187716.1">
    <property type="nucleotide sequence ID" value="NZ_FNRY01000002.1"/>
</dbReference>
<keyword evidence="3" id="KW-1185">Reference proteome</keyword>
<feature type="transmembrane region" description="Helical" evidence="1">
    <location>
        <begin position="18"/>
        <end position="36"/>
    </location>
</feature>
<gene>
    <name evidence="2" type="ORF">SAMN04489806_3199</name>
</gene>
<keyword evidence="1" id="KW-1133">Transmembrane helix</keyword>
<dbReference type="AlphaFoldDB" id="A0A1H4TGS7"/>
<keyword evidence="1" id="KW-0812">Transmembrane</keyword>
<organism evidence="2 3">
    <name type="scientific">Paramicrobacterium humi</name>
    <dbReference type="NCBI Taxonomy" id="640635"/>
    <lineage>
        <taxon>Bacteria</taxon>
        <taxon>Bacillati</taxon>
        <taxon>Actinomycetota</taxon>
        <taxon>Actinomycetes</taxon>
        <taxon>Micrococcales</taxon>
        <taxon>Microbacteriaceae</taxon>
        <taxon>Paramicrobacterium</taxon>
    </lineage>
</organism>
<feature type="transmembrane region" description="Helical" evidence="1">
    <location>
        <begin position="56"/>
        <end position="82"/>
    </location>
</feature>
<evidence type="ECO:0000313" key="2">
    <source>
        <dbReference type="EMBL" id="SEC55331.1"/>
    </source>
</evidence>
<evidence type="ECO:0000313" key="3">
    <source>
        <dbReference type="Proteomes" id="UP000199183"/>
    </source>
</evidence>
<reference evidence="2 3" key="1">
    <citation type="submission" date="2016-10" db="EMBL/GenBank/DDBJ databases">
        <authorList>
            <person name="de Groot N.N."/>
        </authorList>
    </citation>
    <scope>NUCLEOTIDE SEQUENCE [LARGE SCALE GENOMIC DNA]</scope>
    <source>
        <strain evidence="2 3">DSM 21799</strain>
    </source>
</reference>
<feature type="transmembrane region" description="Helical" evidence="1">
    <location>
        <begin position="94"/>
        <end position="117"/>
    </location>
</feature>
<dbReference type="STRING" id="640635.SAMN04489806_3199"/>
<dbReference type="OrthoDB" id="5116782at2"/>
<keyword evidence="1" id="KW-0472">Membrane</keyword>
<sequence>MTDAAAPRPAEPKQPGRYASWPALAIGIAFGLFYAYDLWEAVGNVLSLAGVASRFGIALSALAWIILVLSILLPILLFVVALRLGRSRNYLVQALFYLVGLTVSAATYLSLVALIALA</sequence>